<protein>
    <submittedName>
        <fullName evidence="1">Uncharacterized protein</fullName>
    </submittedName>
</protein>
<accession>A0A0E2D845</accession>
<evidence type="ECO:0000313" key="2">
    <source>
        <dbReference type="Proteomes" id="UP000001340"/>
    </source>
</evidence>
<evidence type="ECO:0000313" key="1">
    <source>
        <dbReference type="EMBL" id="EKR56228.1"/>
    </source>
</evidence>
<sequence>MIRIVRTFTKNGRNAVIISKKYDHMNLTVFVATSVVY</sequence>
<dbReference type="Proteomes" id="UP000001340">
    <property type="component" value="Unassembled WGS sequence"/>
</dbReference>
<dbReference type="AlphaFoldDB" id="A0A0E2D845"/>
<comment type="caution">
    <text evidence="1">The sequence shown here is derived from an EMBL/GenBank/DDBJ whole genome shotgun (WGS) entry which is preliminary data.</text>
</comment>
<reference evidence="1 2" key="1">
    <citation type="submission" date="2012-10" db="EMBL/GenBank/DDBJ databases">
        <authorList>
            <person name="Harkins D.M."/>
            <person name="Durkin A.S."/>
            <person name="Brinkac L.M."/>
            <person name="Haft D.H."/>
            <person name="Selengut J.D."/>
            <person name="Sanka R."/>
            <person name="DePew J."/>
            <person name="Purushe J."/>
            <person name="Chanthongthip A."/>
            <person name="Lattana O."/>
            <person name="Phetsouvanh R."/>
            <person name="Newton P.N."/>
            <person name="Vinetz J.M."/>
            <person name="Sutton G.G."/>
            <person name="Nierman W.C."/>
            <person name="Fouts D.E."/>
        </authorList>
    </citation>
    <scope>NUCLEOTIDE SEQUENCE [LARGE SCALE GENOMIC DNA]</scope>
    <source>
        <strain evidence="1 2">UI 12758</strain>
    </source>
</reference>
<gene>
    <name evidence="1" type="ORF">LEP1GSC105_3365</name>
</gene>
<organism evidence="1 2">
    <name type="scientific">Leptospira interrogans str. UI 12758</name>
    <dbReference type="NCBI Taxonomy" id="1049938"/>
    <lineage>
        <taxon>Bacteria</taxon>
        <taxon>Pseudomonadati</taxon>
        <taxon>Spirochaetota</taxon>
        <taxon>Spirochaetia</taxon>
        <taxon>Leptospirales</taxon>
        <taxon>Leptospiraceae</taxon>
        <taxon>Leptospira</taxon>
    </lineage>
</organism>
<proteinExistence type="predicted"/>
<name>A0A0E2D845_LEPIR</name>
<dbReference type="EMBL" id="AHNR02000016">
    <property type="protein sequence ID" value="EKR56228.1"/>
    <property type="molecule type" value="Genomic_DNA"/>
</dbReference>